<accession>A0A0E9RKC3</accession>
<sequence>MSLACFFGSEMYPPVELKVNASLTGDSLTRV</sequence>
<proteinExistence type="predicted"/>
<reference evidence="1" key="1">
    <citation type="submission" date="2014-11" db="EMBL/GenBank/DDBJ databases">
        <authorList>
            <person name="Amaro Gonzalez C."/>
        </authorList>
    </citation>
    <scope>NUCLEOTIDE SEQUENCE</scope>
</reference>
<protein>
    <submittedName>
        <fullName evidence="1">Uncharacterized protein</fullName>
    </submittedName>
</protein>
<organism evidence="1">
    <name type="scientific">Anguilla anguilla</name>
    <name type="common">European freshwater eel</name>
    <name type="synonym">Muraena anguilla</name>
    <dbReference type="NCBI Taxonomy" id="7936"/>
    <lineage>
        <taxon>Eukaryota</taxon>
        <taxon>Metazoa</taxon>
        <taxon>Chordata</taxon>
        <taxon>Craniata</taxon>
        <taxon>Vertebrata</taxon>
        <taxon>Euteleostomi</taxon>
        <taxon>Actinopterygii</taxon>
        <taxon>Neopterygii</taxon>
        <taxon>Teleostei</taxon>
        <taxon>Anguilliformes</taxon>
        <taxon>Anguillidae</taxon>
        <taxon>Anguilla</taxon>
    </lineage>
</organism>
<name>A0A0E9RKC3_ANGAN</name>
<evidence type="ECO:0000313" key="1">
    <source>
        <dbReference type="EMBL" id="JAH28778.1"/>
    </source>
</evidence>
<dbReference type="AlphaFoldDB" id="A0A0E9RKC3"/>
<reference evidence="1" key="2">
    <citation type="journal article" date="2015" name="Fish Shellfish Immunol.">
        <title>Early steps in the European eel (Anguilla anguilla)-Vibrio vulnificus interaction in the gills: Role of the RtxA13 toxin.</title>
        <authorList>
            <person name="Callol A."/>
            <person name="Pajuelo D."/>
            <person name="Ebbesson L."/>
            <person name="Teles M."/>
            <person name="MacKenzie S."/>
            <person name="Amaro C."/>
        </authorList>
    </citation>
    <scope>NUCLEOTIDE SEQUENCE</scope>
</reference>
<dbReference type="EMBL" id="GBXM01079799">
    <property type="protein sequence ID" value="JAH28778.1"/>
    <property type="molecule type" value="Transcribed_RNA"/>
</dbReference>